<dbReference type="EMBL" id="LZLR01000233">
    <property type="protein sequence ID" value="OBK14614.1"/>
    <property type="molecule type" value="Genomic_DNA"/>
</dbReference>
<name>A0A1A3N0M7_MYCAS</name>
<evidence type="ECO:0000313" key="6">
    <source>
        <dbReference type="EMBL" id="OBK14614.1"/>
    </source>
</evidence>
<dbReference type="Pfam" id="PF00440">
    <property type="entry name" value="TetR_N"/>
    <property type="match status" value="1"/>
</dbReference>
<evidence type="ECO:0000256" key="3">
    <source>
        <dbReference type="ARBA" id="ARBA00023163"/>
    </source>
</evidence>
<gene>
    <name evidence="6" type="ORF">A5635_10045</name>
</gene>
<dbReference type="PANTHER" id="PTHR30055">
    <property type="entry name" value="HTH-TYPE TRANSCRIPTIONAL REGULATOR RUTR"/>
    <property type="match status" value="1"/>
</dbReference>
<keyword evidence="3" id="KW-0804">Transcription</keyword>
<reference evidence="7" key="1">
    <citation type="submission" date="2016-06" db="EMBL/GenBank/DDBJ databases">
        <authorList>
            <person name="Sutton G."/>
            <person name="Brinkac L."/>
            <person name="Sanka R."/>
            <person name="Adams M."/>
            <person name="Lau E."/>
            <person name="Garcia-Basteiro A."/>
            <person name="Lopez-Varela E."/>
            <person name="Palencia S."/>
        </authorList>
    </citation>
    <scope>NUCLEOTIDE SEQUENCE [LARGE SCALE GENOMIC DNA]</scope>
    <source>
        <strain evidence="7">1245335.1</strain>
    </source>
</reference>
<sequence>MTRSQLGRPVGAVGGETRERIIAATMRCVAQAGYSRATIREIARTADVTSASLYNYFPNKAELFKATGDEIEAIVLPRLRAAAARSDDTATRLDAVLDESKQLMRDFPHLAAFLQATRVQSTGQSGRTGPTYPGSKALRDVVTEIVEDARRR</sequence>
<dbReference type="InterPro" id="IPR023772">
    <property type="entry name" value="DNA-bd_HTH_TetR-type_CS"/>
</dbReference>
<dbReference type="PRINTS" id="PR00455">
    <property type="entry name" value="HTHTETR"/>
</dbReference>
<dbReference type="InterPro" id="IPR009057">
    <property type="entry name" value="Homeodomain-like_sf"/>
</dbReference>
<dbReference type="PROSITE" id="PS50977">
    <property type="entry name" value="HTH_TETR_2"/>
    <property type="match status" value="1"/>
</dbReference>
<protein>
    <submittedName>
        <fullName evidence="6">TetR family transcriptional regulator</fullName>
    </submittedName>
</protein>
<accession>A0A1A3N0M7</accession>
<dbReference type="GO" id="GO:0000976">
    <property type="term" value="F:transcription cis-regulatory region binding"/>
    <property type="evidence" value="ECO:0007669"/>
    <property type="project" value="TreeGrafter"/>
</dbReference>
<keyword evidence="1" id="KW-0805">Transcription regulation</keyword>
<keyword evidence="2 4" id="KW-0238">DNA-binding</keyword>
<dbReference type="InterPro" id="IPR050109">
    <property type="entry name" value="HTH-type_TetR-like_transc_reg"/>
</dbReference>
<dbReference type="InterPro" id="IPR001647">
    <property type="entry name" value="HTH_TetR"/>
</dbReference>
<evidence type="ECO:0000256" key="1">
    <source>
        <dbReference type="ARBA" id="ARBA00023015"/>
    </source>
</evidence>
<evidence type="ECO:0000313" key="7">
    <source>
        <dbReference type="Proteomes" id="UP000093819"/>
    </source>
</evidence>
<evidence type="ECO:0000256" key="4">
    <source>
        <dbReference type="PROSITE-ProRule" id="PRU00335"/>
    </source>
</evidence>
<dbReference type="PROSITE" id="PS01081">
    <property type="entry name" value="HTH_TETR_1"/>
    <property type="match status" value="1"/>
</dbReference>
<feature type="DNA-binding region" description="H-T-H motif" evidence="4">
    <location>
        <begin position="38"/>
        <end position="57"/>
    </location>
</feature>
<dbReference type="RefSeq" id="WP_065038322.1">
    <property type="nucleotide sequence ID" value="NZ_LZLR01000233.1"/>
</dbReference>
<comment type="caution">
    <text evidence="6">The sequence shown here is derived from an EMBL/GenBank/DDBJ whole genome shotgun (WGS) entry which is preliminary data.</text>
</comment>
<feature type="domain" description="HTH tetR-type" evidence="5">
    <location>
        <begin position="15"/>
        <end position="75"/>
    </location>
</feature>
<evidence type="ECO:0000256" key="2">
    <source>
        <dbReference type="ARBA" id="ARBA00023125"/>
    </source>
</evidence>
<dbReference type="GO" id="GO:0003700">
    <property type="term" value="F:DNA-binding transcription factor activity"/>
    <property type="evidence" value="ECO:0007669"/>
    <property type="project" value="TreeGrafter"/>
</dbReference>
<organism evidence="6 7">
    <name type="scientific">Mycobacterium asiaticum</name>
    <dbReference type="NCBI Taxonomy" id="1790"/>
    <lineage>
        <taxon>Bacteria</taxon>
        <taxon>Bacillati</taxon>
        <taxon>Actinomycetota</taxon>
        <taxon>Actinomycetes</taxon>
        <taxon>Mycobacteriales</taxon>
        <taxon>Mycobacteriaceae</taxon>
        <taxon>Mycobacterium</taxon>
    </lineage>
</organism>
<dbReference type="AlphaFoldDB" id="A0A1A3N0M7"/>
<dbReference type="OrthoDB" id="3426391at2"/>
<dbReference type="Gene3D" id="1.10.357.10">
    <property type="entry name" value="Tetracycline Repressor, domain 2"/>
    <property type="match status" value="1"/>
</dbReference>
<dbReference type="PANTHER" id="PTHR30055:SF238">
    <property type="entry name" value="MYCOFACTOCIN BIOSYNTHESIS TRANSCRIPTIONAL REGULATOR MFTR-RELATED"/>
    <property type="match status" value="1"/>
</dbReference>
<proteinExistence type="predicted"/>
<feature type="non-terminal residue" evidence="6">
    <location>
        <position position="152"/>
    </location>
</feature>
<dbReference type="SUPFAM" id="SSF46689">
    <property type="entry name" value="Homeodomain-like"/>
    <property type="match status" value="1"/>
</dbReference>
<dbReference type="Proteomes" id="UP000093819">
    <property type="component" value="Unassembled WGS sequence"/>
</dbReference>
<evidence type="ECO:0000259" key="5">
    <source>
        <dbReference type="PROSITE" id="PS50977"/>
    </source>
</evidence>